<accession>A0A2D1U8U4</accession>
<reference evidence="2 3" key="1">
    <citation type="submission" date="2017-10" db="EMBL/GenBank/DDBJ databases">
        <title>Whole genome of Pedobacter ginsengisoli T01R-27 isolated from tomato rhizosphere.</title>
        <authorList>
            <person name="Weon H.-Y."/>
            <person name="Lee S.A."/>
            <person name="Sang M.K."/>
            <person name="Song J."/>
        </authorList>
    </citation>
    <scope>NUCLEOTIDE SEQUENCE [LARGE SCALE GENOMIC DNA]</scope>
    <source>
        <strain evidence="2 3">T01R-27</strain>
    </source>
</reference>
<dbReference type="KEGG" id="pgs:CPT03_16950"/>
<keyword evidence="1" id="KW-0175">Coiled coil</keyword>
<sequence length="298" mass="32986">MTRIKKALFLFILGIISFKTYGQVTTIAPGYKNIVIPAYTPIGNYSKVVILLHEAYSGTIIGANHAIGTITALRGSVTGSNRLNVANLNTSAAYTTTTASVISDYNNASPWKLKRCLFNGKRYLALEVPYRASYFNQGFKFMGWTISTAENMLAIPYEKDGLPLNEDVLSEIEDFTPNQTETHDVQNFSVFGNVGIGTLAPSEKLSVKGKIRAQEIKVETANWPDYVFAKGYKLPSLKETEKHIAEKGHLPDIPSAEEVKANGVDLGEMNAKLLKKIEELTLYLIELKKEVEILKSNK</sequence>
<evidence type="ECO:0000313" key="3">
    <source>
        <dbReference type="Proteomes" id="UP000223749"/>
    </source>
</evidence>
<dbReference type="RefSeq" id="WP_099439941.1">
    <property type="nucleotide sequence ID" value="NZ_CP024091.1"/>
</dbReference>
<protein>
    <submittedName>
        <fullName evidence="2">Uncharacterized protein</fullName>
    </submittedName>
</protein>
<keyword evidence="3" id="KW-1185">Reference proteome</keyword>
<evidence type="ECO:0000313" key="2">
    <source>
        <dbReference type="EMBL" id="ATP58033.1"/>
    </source>
</evidence>
<dbReference type="AlphaFoldDB" id="A0A2D1U8U4"/>
<organism evidence="2 3">
    <name type="scientific">Pedobacter ginsengisoli</name>
    <dbReference type="NCBI Taxonomy" id="363852"/>
    <lineage>
        <taxon>Bacteria</taxon>
        <taxon>Pseudomonadati</taxon>
        <taxon>Bacteroidota</taxon>
        <taxon>Sphingobacteriia</taxon>
        <taxon>Sphingobacteriales</taxon>
        <taxon>Sphingobacteriaceae</taxon>
        <taxon>Pedobacter</taxon>
    </lineage>
</organism>
<evidence type="ECO:0000256" key="1">
    <source>
        <dbReference type="SAM" id="Coils"/>
    </source>
</evidence>
<feature type="coiled-coil region" evidence="1">
    <location>
        <begin position="270"/>
        <end position="297"/>
    </location>
</feature>
<name>A0A2D1U8U4_9SPHI</name>
<dbReference type="EMBL" id="CP024091">
    <property type="protein sequence ID" value="ATP58033.1"/>
    <property type="molecule type" value="Genomic_DNA"/>
</dbReference>
<proteinExistence type="predicted"/>
<dbReference type="Proteomes" id="UP000223749">
    <property type="component" value="Chromosome"/>
</dbReference>
<gene>
    <name evidence="2" type="ORF">CPT03_16950</name>
</gene>
<dbReference type="OrthoDB" id="9808753at2"/>